<dbReference type="SUPFAM" id="SSF53150">
    <property type="entry name" value="DNA repair protein MutS, domain II"/>
    <property type="match status" value="1"/>
</dbReference>
<dbReference type="GO" id="GO:0140664">
    <property type="term" value="F:ATP-dependent DNA damage sensor activity"/>
    <property type="evidence" value="ECO:0007669"/>
    <property type="project" value="InterPro"/>
</dbReference>
<dbReference type="PANTHER" id="PTHR11361:SF21">
    <property type="entry name" value="MUTS PROTEIN HOMOLOG 4"/>
    <property type="match status" value="1"/>
</dbReference>
<evidence type="ECO:0000313" key="9">
    <source>
        <dbReference type="Proteomes" id="UP000288716"/>
    </source>
</evidence>
<dbReference type="GO" id="GO:0005524">
    <property type="term" value="F:ATP binding"/>
    <property type="evidence" value="ECO:0007669"/>
    <property type="project" value="UniProtKB-KW"/>
</dbReference>
<evidence type="ECO:0000256" key="6">
    <source>
        <dbReference type="SAM" id="MobiDB-lite"/>
    </source>
</evidence>
<dbReference type="PIRSF" id="PIRSF005813">
    <property type="entry name" value="MSH2"/>
    <property type="match status" value="1"/>
</dbReference>
<comment type="similarity">
    <text evidence="1">Belongs to the DNA mismatch repair MutS family.</text>
</comment>
<keyword evidence="5" id="KW-0469">Meiosis</keyword>
<accession>A0A443SKK7</accession>
<dbReference type="Proteomes" id="UP000288716">
    <property type="component" value="Unassembled WGS sequence"/>
</dbReference>
<evidence type="ECO:0000256" key="5">
    <source>
        <dbReference type="ARBA" id="ARBA00023254"/>
    </source>
</evidence>
<dbReference type="InterPro" id="IPR007696">
    <property type="entry name" value="DNA_mismatch_repair_MutS_core"/>
</dbReference>
<dbReference type="OrthoDB" id="10252754at2759"/>
<dbReference type="Gene3D" id="3.30.420.110">
    <property type="entry name" value="MutS, connector domain"/>
    <property type="match status" value="1"/>
</dbReference>
<dbReference type="SUPFAM" id="SSF48334">
    <property type="entry name" value="DNA repair protein MutS, domain III"/>
    <property type="match status" value="1"/>
</dbReference>
<dbReference type="InterPro" id="IPR007861">
    <property type="entry name" value="DNA_mismatch_repair_MutS_clamp"/>
</dbReference>
<sequence>MSQIPRIPTTSLDDHINLKFDSNLHFVPLQRRENTNPKYLFDLPSNDDSEQSQPVNATRFSRPNQVRFRDGNSRSVWTYPNRLNNTESTTRTDRTRSNRSFIAAVVEGRGIAKGEIGLAFFNLNGNSLVLSQFSDDYTYHRLMAKLDIYDPVEIILPSSIADPRMNLLPAQLRRKFVNIAVTGVERRFFNEAAGIEYIRKLCASELDTLEISIKNKYYCLSASSALIRYIEHIQNMLLIDKSLKIEYHGSEDSIVIDFITARALEIVVNQTNPKSKDTLFGLLNFTRTRSGGRLLRATLMEPPSDEPTIQCRLDCVEELLTTPDVLPQLQHLLNVYVDVEHVISAIIQKPKVENDKSCERKIDSIILLKNALELIPALKMALQFLKHPLFQTHCEVLSDPKYEEILSLINEVILENCKVVNGTSNAKSQKCWAIRPDVCEGLEVARQTYQERLDDIINYQEYISDKYHIPVLLGYAVQRGYYLYFNETESSFTTRNLPNEFCKVNKKGNNIHFNTEELIKLNTRITMALKTVFEKSASVVNELIHKIRDYVIYLQNLTSVLSFVDLLMSFAEAAMTYGLVKPTFGNSMEITNGWHPILGKDRSTFVSNSTSASKRKNFTLIAGPNMSGKSTYLKQLALLQIMAQSGSFVAAEEASFRLTSQICSRLGTNDDIESNSSTFMIEMKETFYIFKNFRRNALIIIDELGRGTSREDGLGLCFAVAENLIHSDGLTFFVTHFYEIMKLANKYPSVSMYVDIKLCTKYCVQSYQFQLR</sequence>
<keyword evidence="2" id="KW-0547">Nucleotide-binding</keyword>
<name>A0A443SKK7_9ACAR</name>
<gene>
    <name evidence="8" type="ORF">B4U80_02224</name>
</gene>
<dbReference type="InterPro" id="IPR000432">
    <property type="entry name" value="DNA_mismatch_repair_MutS_C"/>
</dbReference>
<dbReference type="SMART" id="SM00534">
    <property type="entry name" value="MUTSac"/>
    <property type="match status" value="1"/>
</dbReference>
<dbReference type="InterPro" id="IPR045076">
    <property type="entry name" value="MutS"/>
</dbReference>
<dbReference type="SUPFAM" id="SSF52540">
    <property type="entry name" value="P-loop containing nucleoside triphosphate hydrolases"/>
    <property type="match status" value="1"/>
</dbReference>
<dbReference type="InterPro" id="IPR036187">
    <property type="entry name" value="DNA_mismatch_repair_MutS_sf"/>
</dbReference>
<evidence type="ECO:0000313" key="8">
    <source>
        <dbReference type="EMBL" id="RWS28022.1"/>
    </source>
</evidence>
<dbReference type="PROSITE" id="PS00486">
    <property type="entry name" value="DNA_MISMATCH_REPAIR_2"/>
    <property type="match status" value="1"/>
</dbReference>
<evidence type="ECO:0000259" key="7">
    <source>
        <dbReference type="PROSITE" id="PS00486"/>
    </source>
</evidence>
<evidence type="ECO:0000256" key="3">
    <source>
        <dbReference type="ARBA" id="ARBA00022840"/>
    </source>
</evidence>
<proteinExistence type="inferred from homology"/>
<dbReference type="VEuPathDB" id="VectorBase:LDEU004019"/>
<dbReference type="EMBL" id="NCKV01001624">
    <property type="protein sequence ID" value="RWS28022.1"/>
    <property type="molecule type" value="Genomic_DNA"/>
</dbReference>
<evidence type="ECO:0000256" key="4">
    <source>
        <dbReference type="ARBA" id="ARBA00023125"/>
    </source>
</evidence>
<dbReference type="GO" id="GO:0006298">
    <property type="term" value="P:mismatch repair"/>
    <property type="evidence" value="ECO:0007669"/>
    <property type="project" value="InterPro"/>
</dbReference>
<feature type="compositionally biased region" description="Polar residues" evidence="6">
    <location>
        <begin position="51"/>
        <end position="62"/>
    </location>
</feature>
<dbReference type="Pfam" id="PF00488">
    <property type="entry name" value="MutS_V"/>
    <property type="match status" value="1"/>
</dbReference>
<organism evidence="8 9">
    <name type="scientific">Leptotrombidium deliense</name>
    <dbReference type="NCBI Taxonomy" id="299467"/>
    <lineage>
        <taxon>Eukaryota</taxon>
        <taxon>Metazoa</taxon>
        <taxon>Ecdysozoa</taxon>
        <taxon>Arthropoda</taxon>
        <taxon>Chelicerata</taxon>
        <taxon>Arachnida</taxon>
        <taxon>Acari</taxon>
        <taxon>Acariformes</taxon>
        <taxon>Trombidiformes</taxon>
        <taxon>Prostigmata</taxon>
        <taxon>Anystina</taxon>
        <taxon>Parasitengona</taxon>
        <taxon>Trombiculoidea</taxon>
        <taxon>Trombiculidae</taxon>
        <taxon>Leptotrombidium</taxon>
    </lineage>
</organism>
<dbReference type="GO" id="GO:0030983">
    <property type="term" value="F:mismatched DNA binding"/>
    <property type="evidence" value="ECO:0007669"/>
    <property type="project" value="InterPro"/>
</dbReference>
<dbReference type="PANTHER" id="PTHR11361">
    <property type="entry name" value="DNA MISMATCH REPAIR PROTEIN MUTS FAMILY MEMBER"/>
    <property type="match status" value="1"/>
</dbReference>
<dbReference type="Gene3D" id="3.40.50.300">
    <property type="entry name" value="P-loop containing nucleotide triphosphate hydrolases"/>
    <property type="match status" value="1"/>
</dbReference>
<evidence type="ECO:0000256" key="1">
    <source>
        <dbReference type="ARBA" id="ARBA00006271"/>
    </source>
</evidence>
<dbReference type="Pfam" id="PF05188">
    <property type="entry name" value="MutS_II"/>
    <property type="match status" value="1"/>
</dbReference>
<dbReference type="Gene3D" id="1.10.1420.10">
    <property type="match status" value="2"/>
</dbReference>
<feature type="domain" description="DNA mismatch repair proteins mutS family" evidence="7">
    <location>
        <begin position="697"/>
        <end position="713"/>
    </location>
</feature>
<dbReference type="InterPro" id="IPR027417">
    <property type="entry name" value="P-loop_NTPase"/>
</dbReference>
<dbReference type="InterPro" id="IPR007860">
    <property type="entry name" value="DNA_mmatch_repair_MutS_con_dom"/>
</dbReference>
<reference evidence="8 9" key="1">
    <citation type="journal article" date="2018" name="Gigascience">
        <title>Genomes of trombidid mites reveal novel predicted allergens and laterally-transferred genes associated with secondary metabolism.</title>
        <authorList>
            <person name="Dong X."/>
            <person name="Chaisiri K."/>
            <person name="Xia D."/>
            <person name="Armstrong S.D."/>
            <person name="Fang Y."/>
            <person name="Donnelly M.J."/>
            <person name="Kadowaki T."/>
            <person name="McGarry J.W."/>
            <person name="Darby A.C."/>
            <person name="Makepeace B.L."/>
        </authorList>
    </citation>
    <scope>NUCLEOTIDE SEQUENCE [LARGE SCALE GENOMIC DNA]</scope>
    <source>
        <strain evidence="8">UoL-UT</strain>
    </source>
</reference>
<dbReference type="InterPro" id="IPR036678">
    <property type="entry name" value="MutS_con_dom_sf"/>
</dbReference>
<evidence type="ECO:0000256" key="2">
    <source>
        <dbReference type="ARBA" id="ARBA00022741"/>
    </source>
</evidence>
<dbReference type="Pfam" id="PF05190">
    <property type="entry name" value="MutS_IV"/>
    <property type="match status" value="1"/>
</dbReference>
<dbReference type="STRING" id="299467.A0A443SKK7"/>
<keyword evidence="3" id="KW-0067">ATP-binding</keyword>
<dbReference type="Pfam" id="PF05192">
    <property type="entry name" value="MutS_III"/>
    <property type="match status" value="1"/>
</dbReference>
<feature type="region of interest" description="Disordered" evidence="6">
    <location>
        <begin position="43"/>
        <end position="62"/>
    </location>
</feature>
<protein>
    <submittedName>
        <fullName evidence="8">MutS protein 4-like isoform X1</fullName>
    </submittedName>
</protein>
<dbReference type="SMART" id="SM00533">
    <property type="entry name" value="MUTSd"/>
    <property type="match status" value="1"/>
</dbReference>
<dbReference type="GO" id="GO:0007131">
    <property type="term" value="P:reciprocal meiotic recombination"/>
    <property type="evidence" value="ECO:0007669"/>
    <property type="project" value="TreeGrafter"/>
</dbReference>
<keyword evidence="4" id="KW-0238">DNA-binding</keyword>
<keyword evidence="9" id="KW-1185">Reference proteome</keyword>
<dbReference type="FunFam" id="3.30.420.110:FF:000003">
    <property type="entry name" value="mutS protein homolog 4"/>
    <property type="match status" value="1"/>
</dbReference>
<comment type="caution">
    <text evidence="8">The sequence shown here is derived from an EMBL/GenBank/DDBJ whole genome shotgun (WGS) entry which is preliminary data.</text>
</comment>
<dbReference type="InterPro" id="IPR011184">
    <property type="entry name" value="DNA_mismatch_repair_Msh2"/>
</dbReference>
<dbReference type="GO" id="GO:0005634">
    <property type="term" value="C:nucleus"/>
    <property type="evidence" value="ECO:0007669"/>
    <property type="project" value="TreeGrafter"/>
</dbReference>
<dbReference type="AlphaFoldDB" id="A0A443SKK7"/>